<reference evidence="12" key="1">
    <citation type="journal article" date="2020" name="Stud. Mycol.">
        <title>101 Dothideomycetes genomes: a test case for predicting lifestyles and emergence of pathogens.</title>
        <authorList>
            <person name="Haridas S."/>
            <person name="Albert R."/>
            <person name="Binder M."/>
            <person name="Bloem J."/>
            <person name="Labutti K."/>
            <person name="Salamov A."/>
            <person name="Andreopoulos B."/>
            <person name="Baker S."/>
            <person name="Barry K."/>
            <person name="Bills G."/>
            <person name="Bluhm B."/>
            <person name="Cannon C."/>
            <person name="Castanera R."/>
            <person name="Culley D."/>
            <person name="Daum C."/>
            <person name="Ezra D."/>
            <person name="Gonzalez J."/>
            <person name="Henrissat B."/>
            <person name="Kuo A."/>
            <person name="Liang C."/>
            <person name="Lipzen A."/>
            <person name="Lutzoni F."/>
            <person name="Magnuson J."/>
            <person name="Mondo S."/>
            <person name="Nolan M."/>
            <person name="Ohm R."/>
            <person name="Pangilinan J."/>
            <person name="Park H.-J."/>
            <person name="Ramirez L."/>
            <person name="Alfaro M."/>
            <person name="Sun H."/>
            <person name="Tritt A."/>
            <person name="Yoshinaga Y."/>
            <person name="Zwiers L.-H."/>
            <person name="Turgeon B."/>
            <person name="Goodwin S."/>
            <person name="Spatafora J."/>
            <person name="Crous P."/>
            <person name="Grigoriev I."/>
        </authorList>
    </citation>
    <scope>NUCLEOTIDE SEQUENCE</scope>
    <source>
        <strain evidence="12">CBS 260.36</strain>
    </source>
</reference>
<keyword evidence="7" id="KW-1133">Transmembrane helix</keyword>
<feature type="region of interest" description="Disordered" evidence="11">
    <location>
        <begin position="288"/>
        <end position="317"/>
    </location>
</feature>
<feature type="repeat" description="Solcar" evidence="9">
    <location>
        <begin position="256"/>
        <end position="363"/>
    </location>
</feature>
<sequence>MAEPPPYNSQLDAFELYHRIQEDDSPAKGGLGLPALGHALAGSAGTAISHLFLYPLDLSITRLQVQKQLRGAGETPSTASDSDIEYKGIVDAVKKIYKNEGGLKAFYAGCLTDTAKSIVDAFLFFLLYTFLRTRRLQSLGKRNLPVPDELRIGIAAGLFSKFVTTPISQIVTRKQTAAMVAARDPTSSLPPNQINNLSIKDIALQIRSERGITGFWAGYRASIILTLNPALTFLFHNLLTRTLLPASKREKPGPKITFVLAALSKAAASATMYPFSLAKTRAQIASSHASPAVKSDDEKHTQTPSRPRPQGLAKKPSPVLTSLKHIYTTEGVTALYSGLSGEVLKGFLGHGLTMLLKERIHIFIVGMYFLALKVGRRSKEGSKGLREDVAEEMGKVARKAAESLGEVVEGVVEGAKEIGDKFKDSV</sequence>
<dbReference type="InterPro" id="IPR018108">
    <property type="entry name" value="MCP_transmembrane"/>
</dbReference>
<dbReference type="Gene3D" id="1.50.40.10">
    <property type="entry name" value="Mitochondrial carrier domain"/>
    <property type="match status" value="1"/>
</dbReference>
<evidence type="ECO:0000256" key="3">
    <source>
        <dbReference type="ARBA" id="ARBA00022448"/>
    </source>
</evidence>
<keyword evidence="6" id="KW-0496">Mitochondrion</keyword>
<feature type="repeat" description="Solcar" evidence="9">
    <location>
        <begin position="144"/>
        <end position="242"/>
    </location>
</feature>
<evidence type="ECO:0000256" key="6">
    <source>
        <dbReference type="ARBA" id="ARBA00022792"/>
    </source>
</evidence>
<keyword evidence="8 9" id="KW-0472">Membrane</keyword>
<evidence type="ECO:0000256" key="11">
    <source>
        <dbReference type="SAM" id="MobiDB-lite"/>
    </source>
</evidence>
<dbReference type="PROSITE" id="PS50920">
    <property type="entry name" value="SOLCAR"/>
    <property type="match status" value="3"/>
</dbReference>
<evidence type="ECO:0000256" key="2">
    <source>
        <dbReference type="ARBA" id="ARBA00006375"/>
    </source>
</evidence>
<name>A0A9P4J216_9PEZI</name>
<comment type="similarity">
    <text evidence="2 10">Belongs to the mitochondrial carrier (TC 2.A.29) family.</text>
</comment>
<dbReference type="PANTHER" id="PTHR45939:SF2">
    <property type="entry name" value="CARRIER PROTEIN, PUTATIVE (AFU_ORTHOLOGUE AFUA_2G13870)-RELATED"/>
    <property type="match status" value="1"/>
</dbReference>
<evidence type="ECO:0000313" key="13">
    <source>
        <dbReference type="Proteomes" id="UP000799439"/>
    </source>
</evidence>
<dbReference type="Proteomes" id="UP000799439">
    <property type="component" value="Unassembled WGS sequence"/>
</dbReference>
<dbReference type="GO" id="GO:0016020">
    <property type="term" value="C:membrane"/>
    <property type="evidence" value="ECO:0007669"/>
    <property type="project" value="UniProtKB-SubCell"/>
</dbReference>
<keyword evidence="13" id="KW-1185">Reference proteome</keyword>
<organism evidence="12 13">
    <name type="scientific">Myriangium duriaei CBS 260.36</name>
    <dbReference type="NCBI Taxonomy" id="1168546"/>
    <lineage>
        <taxon>Eukaryota</taxon>
        <taxon>Fungi</taxon>
        <taxon>Dikarya</taxon>
        <taxon>Ascomycota</taxon>
        <taxon>Pezizomycotina</taxon>
        <taxon>Dothideomycetes</taxon>
        <taxon>Dothideomycetidae</taxon>
        <taxon>Myriangiales</taxon>
        <taxon>Myriangiaceae</taxon>
        <taxon>Myriangium</taxon>
    </lineage>
</organism>
<evidence type="ECO:0000256" key="1">
    <source>
        <dbReference type="ARBA" id="ARBA00004141"/>
    </source>
</evidence>
<protein>
    <submittedName>
        <fullName evidence="12">Mitochondrial carrier</fullName>
    </submittedName>
</protein>
<comment type="caution">
    <text evidence="12">The sequence shown here is derived from an EMBL/GenBank/DDBJ whole genome shotgun (WGS) entry which is preliminary data.</text>
</comment>
<dbReference type="OrthoDB" id="18574at2759"/>
<dbReference type="GO" id="GO:0015217">
    <property type="term" value="F:ADP transmembrane transporter activity"/>
    <property type="evidence" value="ECO:0007669"/>
    <property type="project" value="TreeGrafter"/>
</dbReference>
<gene>
    <name evidence="12" type="ORF">K461DRAFT_255052</name>
</gene>
<evidence type="ECO:0000256" key="5">
    <source>
        <dbReference type="ARBA" id="ARBA00022737"/>
    </source>
</evidence>
<evidence type="ECO:0000256" key="4">
    <source>
        <dbReference type="ARBA" id="ARBA00022692"/>
    </source>
</evidence>
<comment type="subcellular location">
    <subcellularLocation>
        <location evidence="1">Membrane</location>
        <topology evidence="1">Multi-pass membrane protein</topology>
    </subcellularLocation>
</comment>
<dbReference type="InterPro" id="IPR023395">
    <property type="entry name" value="MCP_dom_sf"/>
</dbReference>
<dbReference type="PANTHER" id="PTHR45939">
    <property type="entry name" value="PEROXISOMAL MEMBRANE PROTEIN PMP34-RELATED"/>
    <property type="match status" value="1"/>
</dbReference>
<dbReference type="Pfam" id="PF00153">
    <property type="entry name" value="Mito_carr"/>
    <property type="match status" value="3"/>
</dbReference>
<dbReference type="SUPFAM" id="SSF103506">
    <property type="entry name" value="Mitochondrial carrier"/>
    <property type="match status" value="1"/>
</dbReference>
<keyword evidence="6" id="KW-0999">Mitochondrion inner membrane</keyword>
<evidence type="ECO:0000256" key="8">
    <source>
        <dbReference type="ARBA" id="ARBA00023136"/>
    </source>
</evidence>
<evidence type="ECO:0000256" key="10">
    <source>
        <dbReference type="RuleBase" id="RU000488"/>
    </source>
</evidence>
<dbReference type="InterPro" id="IPR052217">
    <property type="entry name" value="Mito/Peroxisomal_Carrier"/>
</dbReference>
<feature type="repeat" description="Solcar" evidence="9">
    <location>
        <begin position="33"/>
        <end position="134"/>
    </location>
</feature>
<keyword evidence="4 9" id="KW-0812">Transmembrane</keyword>
<dbReference type="EMBL" id="ML996085">
    <property type="protein sequence ID" value="KAF2153006.1"/>
    <property type="molecule type" value="Genomic_DNA"/>
</dbReference>
<accession>A0A9P4J216</accession>
<evidence type="ECO:0000256" key="9">
    <source>
        <dbReference type="PROSITE-ProRule" id="PRU00282"/>
    </source>
</evidence>
<proteinExistence type="inferred from homology"/>
<evidence type="ECO:0000256" key="7">
    <source>
        <dbReference type="ARBA" id="ARBA00022989"/>
    </source>
</evidence>
<evidence type="ECO:0000313" key="12">
    <source>
        <dbReference type="EMBL" id="KAF2153006.1"/>
    </source>
</evidence>
<keyword evidence="3 10" id="KW-0813">Transport</keyword>
<keyword evidence="5" id="KW-0677">Repeat</keyword>
<dbReference type="AlphaFoldDB" id="A0A9P4J216"/>